<organism evidence="3 4">
    <name type="scientific">Trichoderma longibrachiatum ATCC 18648</name>
    <dbReference type="NCBI Taxonomy" id="983965"/>
    <lineage>
        <taxon>Eukaryota</taxon>
        <taxon>Fungi</taxon>
        <taxon>Dikarya</taxon>
        <taxon>Ascomycota</taxon>
        <taxon>Pezizomycotina</taxon>
        <taxon>Sordariomycetes</taxon>
        <taxon>Hypocreomycetidae</taxon>
        <taxon>Hypocreales</taxon>
        <taxon>Hypocreaceae</taxon>
        <taxon>Trichoderma</taxon>
    </lineage>
</organism>
<name>A0A2T4CBV5_TRILO</name>
<keyword evidence="2" id="KW-0812">Transmembrane</keyword>
<feature type="compositionally biased region" description="Low complexity" evidence="1">
    <location>
        <begin position="45"/>
        <end position="65"/>
    </location>
</feature>
<dbReference type="AlphaFoldDB" id="A0A2T4CBV5"/>
<protein>
    <submittedName>
        <fullName evidence="3">Uncharacterized protein</fullName>
    </submittedName>
</protein>
<dbReference type="EMBL" id="KZ679128">
    <property type="protein sequence ID" value="PTB79043.1"/>
    <property type="molecule type" value="Genomic_DNA"/>
</dbReference>
<feature type="transmembrane region" description="Helical" evidence="2">
    <location>
        <begin position="127"/>
        <end position="146"/>
    </location>
</feature>
<evidence type="ECO:0000313" key="3">
    <source>
        <dbReference type="EMBL" id="PTB79043.1"/>
    </source>
</evidence>
<keyword evidence="2" id="KW-0472">Membrane</keyword>
<evidence type="ECO:0000256" key="1">
    <source>
        <dbReference type="SAM" id="MobiDB-lite"/>
    </source>
</evidence>
<proteinExistence type="predicted"/>
<sequence>MSEGDERRGAGDEGSVTEMAASLLGGERDRFGDTDADGDEIISETSTLLPPTTTTQPSPPLAAQNPPQPATSRNTERCYTDEEGQAAAETHIDPRTWRRRETALSLLLLAGMMTMVLLAVVRAMRGGFSPGLLVGGGLMVVLCAVVDRREVRGRVMRG</sequence>
<reference evidence="3 4" key="1">
    <citation type="submission" date="2016-07" db="EMBL/GenBank/DDBJ databases">
        <title>Multiple horizontal gene transfer events from other fungi enriched the ability of initially mycotrophic Trichoderma (Ascomycota) to feed on dead plant biomass.</title>
        <authorList>
            <consortium name="DOE Joint Genome Institute"/>
            <person name="Aerts A."/>
            <person name="Atanasova L."/>
            <person name="Chenthamara K."/>
            <person name="Zhang J."/>
            <person name="Grujic M."/>
            <person name="Henrissat B."/>
            <person name="Kuo A."/>
            <person name="Salamov A."/>
            <person name="Lipzen A."/>
            <person name="Labutti K."/>
            <person name="Barry K."/>
            <person name="Miao Y."/>
            <person name="Rahimi M.J."/>
            <person name="Shen Q."/>
            <person name="Grigoriev I.V."/>
            <person name="Kubicek C.P."/>
            <person name="Druzhinina I.S."/>
        </authorList>
    </citation>
    <scope>NUCLEOTIDE SEQUENCE [LARGE SCALE GENOMIC DNA]</scope>
    <source>
        <strain evidence="3 4">ATCC 18648</strain>
    </source>
</reference>
<keyword evidence="2" id="KW-1133">Transmembrane helix</keyword>
<dbReference type="Proteomes" id="UP000240760">
    <property type="component" value="Unassembled WGS sequence"/>
</dbReference>
<evidence type="ECO:0000313" key="4">
    <source>
        <dbReference type="Proteomes" id="UP000240760"/>
    </source>
</evidence>
<feature type="compositionally biased region" description="Basic and acidic residues" evidence="1">
    <location>
        <begin position="1"/>
        <end position="11"/>
    </location>
</feature>
<feature type="transmembrane region" description="Helical" evidence="2">
    <location>
        <begin position="103"/>
        <end position="121"/>
    </location>
</feature>
<gene>
    <name evidence="3" type="ORF">M440DRAFT_1158700</name>
</gene>
<keyword evidence="4" id="KW-1185">Reference proteome</keyword>
<evidence type="ECO:0000256" key="2">
    <source>
        <dbReference type="SAM" id="Phobius"/>
    </source>
</evidence>
<feature type="region of interest" description="Disordered" evidence="1">
    <location>
        <begin position="1"/>
        <end position="87"/>
    </location>
</feature>
<accession>A0A2T4CBV5</accession>